<name>A0A1G1YMQ7_9BACT</name>
<accession>A0A1G1YMQ7</accession>
<protein>
    <submittedName>
        <fullName evidence="1">Uncharacterized protein</fullName>
    </submittedName>
</protein>
<sequence>MGEERYILSRRVADGFNEVIKAKSAPLPESVDFNAFIASHSLDPLEVAQFLKVSHADVHNLIKFGGWIEPAARSNLLKLLSETCNRSRKEFCRFLMAQAGNVGTKNIPLGY</sequence>
<evidence type="ECO:0000313" key="2">
    <source>
        <dbReference type="Proteomes" id="UP000177376"/>
    </source>
</evidence>
<reference evidence="1 2" key="1">
    <citation type="journal article" date="2016" name="Nat. Commun.">
        <title>Thousands of microbial genomes shed light on interconnected biogeochemical processes in an aquifer system.</title>
        <authorList>
            <person name="Anantharaman K."/>
            <person name="Brown C.T."/>
            <person name="Hug L.A."/>
            <person name="Sharon I."/>
            <person name="Castelle C.J."/>
            <person name="Probst A.J."/>
            <person name="Thomas B.C."/>
            <person name="Singh A."/>
            <person name="Wilkins M.J."/>
            <person name="Karaoz U."/>
            <person name="Brodie E.L."/>
            <person name="Williams K.H."/>
            <person name="Hubbard S.S."/>
            <person name="Banfield J.F."/>
        </authorList>
    </citation>
    <scope>NUCLEOTIDE SEQUENCE [LARGE SCALE GENOMIC DNA]</scope>
</reference>
<proteinExistence type="predicted"/>
<evidence type="ECO:0000313" key="1">
    <source>
        <dbReference type="EMBL" id="OGY52727.1"/>
    </source>
</evidence>
<dbReference type="AlphaFoldDB" id="A0A1G1YMQ7"/>
<dbReference type="EMBL" id="MHIM01000012">
    <property type="protein sequence ID" value="OGY52727.1"/>
    <property type="molecule type" value="Genomic_DNA"/>
</dbReference>
<comment type="caution">
    <text evidence="1">The sequence shown here is derived from an EMBL/GenBank/DDBJ whole genome shotgun (WGS) entry which is preliminary data.</text>
</comment>
<dbReference type="Proteomes" id="UP000177376">
    <property type="component" value="Unassembled WGS sequence"/>
</dbReference>
<gene>
    <name evidence="1" type="ORF">A3A02_02720</name>
</gene>
<organism evidence="1 2">
    <name type="scientific">Candidatus Buchananbacteria bacterium RIFCSPLOWO2_01_FULL_39_33</name>
    <dbReference type="NCBI Taxonomy" id="1797543"/>
    <lineage>
        <taxon>Bacteria</taxon>
        <taxon>Candidatus Buchananiibacteriota</taxon>
    </lineage>
</organism>